<name>M5EWE6_9HYPH</name>
<dbReference type="InterPro" id="IPR043129">
    <property type="entry name" value="ATPase_NBD"/>
</dbReference>
<feature type="domain" description="Carbohydrate kinase FGGY N-terminal" evidence="1">
    <location>
        <begin position="5"/>
        <end position="70"/>
    </location>
</feature>
<keyword evidence="3" id="KW-1185">Reference proteome</keyword>
<dbReference type="Proteomes" id="UP000012062">
    <property type="component" value="Unassembled WGS sequence"/>
</dbReference>
<protein>
    <recommendedName>
        <fullName evidence="1">Carbohydrate kinase FGGY N-terminal domain-containing protein</fullName>
    </recommendedName>
</protein>
<dbReference type="STRING" id="1297569.MESS2_730196"/>
<dbReference type="GO" id="GO:0016301">
    <property type="term" value="F:kinase activity"/>
    <property type="evidence" value="ECO:0007669"/>
    <property type="project" value="InterPro"/>
</dbReference>
<dbReference type="Gene3D" id="3.30.420.40">
    <property type="match status" value="1"/>
</dbReference>
<dbReference type="RefSeq" id="WP_008877176.1">
    <property type="nucleotide sequence ID" value="NZ_CAUM01000143.1"/>
</dbReference>
<dbReference type="OrthoDB" id="9805576at2"/>
<dbReference type="AlphaFoldDB" id="M5EWE6"/>
<organism evidence="2 3">
    <name type="scientific">Mesorhizobium metallidurans STM 2683</name>
    <dbReference type="NCBI Taxonomy" id="1297569"/>
    <lineage>
        <taxon>Bacteria</taxon>
        <taxon>Pseudomonadati</taxon>
        <taxon>Pseudomonadota</taxon>
        <taxon>Alphaproteobacteria</taxon>
        <taxon>Hyphomicrobiales</taxon>
        <taxon>Phyllobacteriaceae</taxon>
        <taxon>Mesorhizobium</taxon>
    </lineage>
</organism>
<evidence type="ECO:0000313" key="3">
    <source>
        <dbReference type="Proteomes" id="UP000012062"/>
    </source>
</evidence>
<dbReference type="GO" id="GO:0005975">
    <property type="term" value="P:carbohydrate metabolic process"/>
    <property type="evidence" value="ECO:0007669"/>
    <property type="project" value="InterPro"/>
</dbReference>
<dbReference type="InterPro" id="IPR018484">
    <property type="entry name" value="FGGY_N"/>
</dbReference>
<dbReference type="Pfam" id="PF00370">
    <property type="entry name" value="FGGY_N"/>
    <property type="match status" value="1"/>
</dbReference>
<gene>
    <name evidence="2" type="ORF">MESS2_730196</name>
</gene>
<accession>M5EWE6</accession>
<comment type="caution">
    <text evidence="2">The sequence shown here is derived from an EMBL/GenBank/DDBJ whole genome shotgun (WGS) entry which is preliminary data.</text>
</comment>
<proteinExistence type="predicted"/>
<dbReference type="EMBL" id="CAUM01000143">
    <property type="protein sequence ID" value="CCV08300.1"/>
    <property type="molecule type" value="Genomic_DNA"/>
</dbReference>
<dbReference type="SUPFAM" id="SSF53067">
    <property type="entry name" value="Actin-like ATPase domain"/>
    <property type="match status" value="1"/>
</dbReference>
<reference evidence="2 3" key="1">
    <citation type="submission" date="2013-02" db="EMBL/GenBank/DDBJ databases">
        <authorList>
            <person name="Genoscope - CEA"/>
        </authorList>
    </citation>
    <scope>NUCLEOTIDE SEQUENCE [LARGE SCALE GENOMIC DNA]</scope>
    <source>
        <strain evidence="2 3">STM 2683</strain>
    </source>
</reference>
<dbReference type="eggNOG" id="COG1070">
    <property type="taxonomic scope" value="Bacteria"/>
</dbReference>
<sequence>MGDRYIIGLDVGTSVTKAALFDRAGRKLAATSLRTAVLSPHAGWYEMEPDELFDAACAACRELMAAVGIASRWCGRNLVERRQGTGTGRPVDRGESIPDVATLRQFGANRCSR</sequence>
<evidence type="ECO:0000259" key="1">
    <source>
        <dbReference type="Pfam" id="PF00370"/>
    </source>
</evidence>
<evidence type="ECO:0000313" key="2">
    <source>
        <dbReference type="EMBL" id="CCV08300.1"/>
    </source>
</evidence>